<gene>
    <name evidence="1" type="ORF">HX882_06260</name>
</gene>
<dbReference type="EMBL" id="JACAQB010000004">
    <property type="protein sequence ID" value="NWB95490.1"/>
    <property type="molecule type" value="Genomic_DNA"/>
</dbReference>
<protein>
    <submittedName>
        <fullName evidence="1">Uncharacterized protein</fullName>
    </submittedName>
</protein>
<dbReference type="RefSeq" id="WP_177100580.1">
    <property type="nucleotide sequence ID" value="NZ_JACAOS010000020.1"/>
</dbReference>
<sequence>MNDRSAKVRQNHCHSRAGNVLTEVDDINATEGQLTVLCHDSPFIFIDPLAISSRPSLDVQSSSATLRSPCGAPLLQIDLALLSRKSAPRESNKKVP</sequence>
<dbReference type="Proteomes" id="UP000539985">
    <property type="component" value="Unassembled WGS sequence"/>
</dbReference>
<evidence type="ECO:0000313" key="2">
    <source>
        <dbReference type="Proteomes" id="UP000539985"/>
    </source>
</evidence>
<comment type="caution">
    <text evidence="1">The sequence shown here is derived from an EMBL/GenBank/DDBJ whole genome shotgun (WGS) entry which is preliminary data.</text>
</comment>
<name>A0A7Y8C0J2_9PSED</name>
<accession>A0A7Y8C0J2</accession>
<proteinExistence type="predicted"/>
<dbReference type="AlphaFoldDB" id="A0A7Y8C0J2"/>
<evidence type="ECO:0000313" key="1">
    <source>
        <dbReference type="EMBL" id="NWB95490.1"/>
    </source>
</evidence>
<reference evidence="1 2" key="1">
    <citation type="submission" date="2020-04" db="EMBL/GenBank/DDBJ databases">
        <title>Molecular characterization of pseudomonads from Agaricus bisporus reveal novel blotch 2 pathogens in Western Europe.</title>
        <authorList>
            <person name="Taparia T."/>
            <person name="Krijger M."/>
            <person name="Haynes E."/>
            <person name="Elpinstone J.G."/>
            <person name="Noble R."/>
            <person name="Van Der Wolf J."/>
        </authorList>
    </citation>
    <scope>NUCLEOTIDE SEQUENCE [LARGE SCALE GENOMIC DNA]</scope>
    <source>
        <strain evidence="1 2">H7001</strain>
    </source>
</reference>
<organism evidence="1 2">
    <name type="scientific">Pseudomonas gingeri</name>
    <dbReference type="NCBI Taxonomy" id="117681"/>
    <lineage>
        <taxon>Bacteria</taxon>
        <taxon>Pseudomonadati</taxon>
        <taxon>Pseudomonadota</taxon>
        <taxon>Gammaproteobacteria</taxon>
        <taxon>Pseudomonadales</taxon>
        <taxon>Pseudomonadaceae</taxon>
        <taxon>Pseudomonas</taxon>
    </lineage>
</organism>